<organism evidence="1 2">
    <name type="scientific">Fusarium heterosporum</name>
    <dbReference type="NCBI Taxonomy" id="42747"/>
    <lineage>
        <taxon>Eukaryota</taxon>
        <taxon>Fungi</taxon>
        <taxon>Dikarya</taxon>
        <taxon>Ascomycota</taxon>
        <taxon>Pezizomycotina</taxon>
        <taxon>Sordariomycetes</taxon>
        <taxon>Hypocreomycetidae</taxon>
        <taxon>Hypocreales</taxon>
        <taxon>Nectriaceae</taxon>
        <taxon>Fusarium</taxon>
        <taxon>Fusarium heterosporum species complex</taxon>
    </lineage>
</organism>
<name>A0A8H5WMC2_FUSHE</name>
<gene>
    <name evidence="1" type="ORF">FHETE_7676</name>
</gene>
<proteinExistence type="predicted"/>
<dbReference type="EMBL" id="JAAGWQ010000152">
    <property type="protein sequence ID" value="KAF5663109.1"/>
    <property type="molecule type" value="Genomic_DNA"/>
</dbReference>
<accession>A0A8H5WMC2</accession>
<reference evidence="1 2" key="1">
    <citation type="submission" date="2020-05" db="EMBL/GenBank/DDBJ databases">
        <title>Identification and distribution of gene clusters putatively required for synthesis of sphingolipid metabolism inhibitors in phylogenetically diverse species of the filamentous fungus Fusarium.</title>
        <authorList>
            <person name="Kim H.-S."/>
            <person name="Busman M."/>
            <person name="Brown D.W."/>
            <person name="Divon H."/>
            <person name="Uhlig S."/>
            <person name="Proctor R.H."/>
        </authorList>
    </citation>
    <scope>NUCLEOTIDE SEQUENCE [LARGE SCALE GENOMIC DNA]</scope>
    <source>
        <strain evidence="1 2">NRRL 20693</strain>
    </source>
</reference>
<evidence type="ECO:0000313" key="2">
    <source>
        <dbReference type="Proteomes" id="UP000567885"/>
    </source>
</evidence>
<sequence length="162" mass="19513">MSRFFTRFVHRPPCRGMVAPMFRQMIPHQSFSSPLGDLHLRRYQLNQIRNAKVNREIPPTPAAAGLKKQRQVRRQESLGELMKSWPELKEVLDPWKIFNESLPEIVDRELKRIYQVEFKNFQNAEAERIAALPWYKRIFEADPFNPVYRGFYFHKYMESRTR</sequence>
<dbReference type="Proteomes" id="UP000567885">
    <property type="component" value="Unassembled WGS sequence"/>
</dbReference>
<keyword evidence="2" id="KW-1185">Reference proteome</keyword>
<protein>
    <submittedName>
        <fullName evidence="1">Uncharacterized protein</fullName>
    </submittedName>
</protein>
<comment type="caution">
    <text evidence="1">The sequence shown here is derived from an EMBL/GenBank/DDBJ whole genome shotgun (WGS) entry which is preliminary data.</text>
</comment>
<evidence type="ECO:0000313" key="1">
    <source>
        <dbReference type="EMBL" id="KAF5663109.1"/>
    </source>
</evidence>
<dbReference type="AlphaFoldDB" id="A0A8H5WMC2"/>